<evidence type="ECO:0000313" key="3">
    <source>
        <dbReference type="Proteomes" id="UP000032360"/>
    </source>
</evidence>
<dbReference type="STRING" id="1280514.AXFE_02580"/>
<dbReference type="Proteomes" id="UP000032360">
    <property type="component" value="Unassembled WGS sequence"/>
</dbReference>
<accession>A0A0D8HLS6</accession>
<reference evidence="2 3" key="1">
    <citation type="submission" date="2015-01" db="EMBL/GenBank/DDBJ databases">
        <title>Draft genome of the acidophilic iron oxidizer Acidithrix ferrooxidans strain Py-F3.</title>
        <authorList>
            <person name="Poehlein A."/>
            <person name="Eisen S."/>
            <person name="Schloemann M."/>
            <person name="Johnson B.D."/>
            <person name="Daniel R."/>
            <person name="Muehling M."/>
        </authorList>
    </citation>
    <scope>NUCLEOTIDE SEQUENCE [LARGE SCALE GENOMIC DNA]</scope>
    <source>
        <strain evidence="2 3">Py-F3</strain>
    </source>
</reference>
<name>A0A0D8HLS6_9ACTN</name>
<sequence length="544" mass="55571">MTKLKYAKAIIGSCALVAGAGLAQASPHHVLGRLASPQKLFHTAKLTAATTISGYRLISANGTVYTHGGDRFFGDAHTLSLAKPIVGSAPTPDGLGYWLVASDGGIFSYGDAAFYGSTGAMRLNKPIVGMASTPDGKGYWLVASDGGIFSFGDAAFYGSTGAMTLNKPIVGMASTPDGKGYWLVASDGGIFSFGDAAFYGSTGAMTLNKPIVGMASTPDGKGYWLVASDGGIFSFGDAAFHGSTGAIKLNKPIVGMQATPTGAGYWLVASDGGIFSFGDASYYGSQGGSQLTSPIIGINTSNQTVATASGATGFDVSNFQCASTASPATGTFAIIEVNGWPFSATNPCITKEASWAGNNYQLYTFLALPISGNTSNPTWNPSTPTTDYSVGPKSTTDIASQAYNYGYNAAKYSYAAASSQGATSNIWWIDVEGATNYWSQIPSLNVAAIQGAADYLSSTGVVVGLYSGNAGMYAQITTGTTSGAGAIIAGAKGGPIPLWFYSASGSAACTATTNPSGNLNPFAGGIPWYIQSQLPNGMDVDYSC</sequence>
<keyword evidence="3" id="KW-1185">Reference proteome</keyword>
<feature type="signal peptide" evidence="1">
    <location>
        <begin position="1"/>
        <end position="25"/>
    </location>
</feature>
<comment type="caution">
    <text evidence="2">The sequence shown here is derived from an EMBL/GenBank/DDBJ whole genome shotgun (WGS) entry which is preliminary data.</text>
</comment>
<organism evidence="2 3">
    <name type="scientific">Acidithrix ferrooxidans</name>
    <dbReference type="NCBI Taxonomy" id="1280514"/>
    <lineage>
        <taxon>Bacteria</taxon>
        <taxon>Bacillati</taxon>
        <taxon>Actinomycetota</taxon>
        <taxon>Acidimicrobiia</taxon>
        <taxon>Acidimicrobiales</taxon>
        <taxon>Acidimicrobiaceae</taxon>
        <taxon>Acidithrix</taxon>
    </lineage>
</organism>
<evidence type="ECO:0000256" key="1">
    <source>
        <dbReference type="SAM" id="SignalP"/>
    </source>
</evidence>
<dbReference type="SUPFAM" id="SSF50969">
    <property type="entry name" value="YVTN repeat-like/Quinoprotein amine dehydrogenase"/>
    <property type="match status" value="1"/>
</dbReference>
<gene>
    <name evidence="2" type="ORF">AXFE_02580</name>
</gene>
<feature type="chain" id="PRO_5002329859" evidence="1">
    <location>
        <begin position="26"/>
        <end position="544"/>
    </location>
</feature>
<dbReference type="OrthoDB" id="3290041at2"/>
<dbReference type="EMBL" id="JXYS01000004">
    <property type="protein sequence ID" value="KJF18853.1"/>
    <property type="molecule type" value="Genomic_DNA"/>
</dbReference>
<dbReference type="RefSeq" id="WP_052604085.1">
    <property type="nucleotide sequence ID" value="NZ_JXYS01000004.1"/>
</dbReference>
<evidence type="ECO:0000313" key="2">
    <source>
        <dbReference type="EMBL" id="KJF18853.1"/>
    </source>
</evidence>
<dbReference type="PATRIC" id="fig|1280514.3.peg.356"/>
<proteinExistence type="predicted"/>
<dbReference type="InterPro" id="IPR011044">
    <property type="entry name" value="Quino_amine_DH_bsu"/>
</dbReference>
<dbReference type="AlphaFoldDB" id="A0A0D8HLS6"/>
<keyword evidence="1" id="KW-0732">Signal</keyword>
<protein>
    <submittedName>
        <fullName evidence="2">Uncharacterized protein</fullName>
    </submittedName>
</protein>